<dbReference type="EMBL" id="QUAH01000006">
    <property type="protein sequence ID" value="RFT15936.1"/>
    <property type="molecule type" value="Genomic_DNA"/>
</dbReference>
<dbReference type="AlphaFoldDB" id="A0A3E2BMU6"/>
<gene>
    <name evidence="1" type="ORF">OP8BY_2334</name>
</gene>
<sequence length="48" mass="5537">MRIVPLVRLVLNVRQGHRQYLGRVPTEHLGISLGHLVVWLVLRQSLGR</sequence>
<proteinExistence type="predicted"/>
<name>A0A3E2BMU6_9BACT</name>
<protein>
    <submittedName>
        <fullName evidence="1">Uncharacterized protein</fullName>
    </submittedName>
</protein>
<evidence type="ECO:0000313" key="1">
    <source>
        <dbReference type="EMBL" id="RFT15936.1"/>
    </source>
</evidence>
<comment type="caution">
    <text evidence="1">The sequence shown here is derived from an EMBL/GenBank/DDBJ whole genome shotgun (WGS) entry which is preliminary data.</text>
</comment>
<reference evidence="1 2" key="1">
    <citation type="submission" date="2018-08" db="EMBL/GenBank/DDBJ databases">
        <title>Genome analysis of the thermophilic bacterium of the candidate phylum Aminicenantes from deep subsurface aquifer revealed its physiology and ecological role.</title>
        <authorList>
            <person name="Kadnikov V.V."/>
            <person name="Mardanov A.V."/>
            <person name="Beletsky A.V."/>
            <person name="Karnachuk O.V."/>
            <person name="Ravin N.V."/>
        </authorList>
    </citation>
    <scope>NUCLEOTIDE SEQUENCE [LARGE SCALE GENOMIC DNA]</scope>
    <source>
        <strain evidence="1">BY38</strain>
    </source>
</reference>
<accession>A0A3E2BMU6</accession>
<dbReference type="Proteomes" id="UP000257323">
    <property type="component" value="Unassembled WGS sequence"/>
</dbReference>
<organism evidence="1 2">
    <name type="scientific">Candidatus Saccharicenans subterraneus</name>
    <dbReference type="NCBI Taxonomy" id="2508984"/>
    <lineage>
        <taxon>Bacteria</taxon>
        <taxon>Candidatus Aminicenantota</taxon>
        <taxon>Candidatus Aminicenantia</taxon>
        <taxon>Candidatus Aminicenantales</taxon>
        <taxon>Candidatus Saccharicenantaceae</taxon>
        <taxon>Candidatus Saccharicenans</taxon>
    </lineage>
</organism>
<evidence type="ECO:0000313" key="2">
    <source>
        <dbReference type="Proteomes" id="UP000257323"/>
    </source>
</evidence>